<keyword evidence="1" id="KW-0472">Membrane</keyword>
<dbReference type="EMBL" id="SMBP01000016">
    <property type="protein sequence ID" value="TCU57741.1"/>
    <property type="molecule type" value="Genomic_DNA"/>
</dbReference>
<organism evidence="2 3">
    <name type="scientific">Longicatena caecimuris</name>
    <dbReference type="NCBI Taxonomy" id="1796635"/>
    <lineage>
        <taxon>Bacteria</taxon>
        <taxon>Bacillati</taxon>
        <taxon>Bacillota</taxon>
        <taxon>Erysipelotrichia</taxon>
        <taxon>Erysipelotrichales</taxon>
        <taxon>Erysipelotrichaceae</taxon>
        <taxon>Longicatena</taxon>
    </lineage>
</organism>
<evidence type="ECO:0008006" key="4">
    <source>
        <dbReference type="Google" id="ProtNLM"/>
    </source>
</evidence>
<keyword evidence="1" id="KW-0812">Transmembrane</keyword>
<evidence type="ECO:0000313" key="3">
    <source>
        <dbReference type="Proteomes" id="UP000295773"/>
    </source>
</evidence>
<evidence type="ECO:0000256" key="1">
    <source>
        <dbReference type="SAM" id="Phobius"/>
    </source>
</evidence>
<reference evidence="2 3" key="1">
    <citation type="submission" date="2019-03" db="EMBL/GenBank/DDBJ databases">
        <title>Genomic Encyclopedia of Type Strains, Phase IV (KMG-IV): sequencing the most valuable type-strain genomes for metagenomic binning, comparative biology and taxonomic classification.</title>
        <authorList>
            <person name="Goeker M."/>
        </authorList>
    </citation>
    <scope>NUCLEOTIDE SEQUENCE [LARGE SCALE GENOMIC DNA]</scope>
    <source>
        <strain evidence="2 3">DSM 29481</strain>
    </source>
</reference>
<keyword evidence="3" id="KW-1185">Reference proteome</keyword>
<name>A0A4R3T7K2_9FIRM</name>
<proteinExistence type="predicted"/>
<dbReference type="Proteomes" id="UP000295773">
    <property type="component" value="Unassembled WGS sequence"/>
</dbReference>
<sequence length="143" mass="16251">MEDDVTTKRIIHGVFGGIIVLCISVIALLLIYGKQANYQIYLQAKAISLHGSIGDTIPYQDIINVVYYDKTPTQVHKQGAGMETQKLVCADAKLENRKVRAYVYKETQGYIVIKTKNRQYIVNDETNALTKQLYQNLQTRIPK</sequence>
<dbReference type="RefSeq" id="WP_008688774.1">
    <property type="nucleotide sequence ID" value="NZ_AP024510.1"/>
</dbReference>
<dbReference type="GeneID" id="73795448"/>
<evidence type="ECO:0000313" key="2">
    <source>
        <dbReference type="EMBL" id="TCU57741.1"/>
    </source>
</evidence>
<comment type="caution">
    <text evidence="2">The sequence shown here is derived from an EMBL/GenBank/DDBJ whole genome shotgun (WGS) entry which is preliminary data.</text>
</comment>
<protein>
    <recommendedName>
        <fullName evidence="4">PH (Pleckstrin Homology) domain-containing protein</fullName>
    </recommendedName>
</protein>
<dbReference type="AlphaFoldDB" id="A0A4R3T7K2"/>
<gene>
    <name evidence="2" type="ORF">EDD61_11654</name>
</gene>
<keyword evidence="1" id="KW-1133">Transmembrane helix</keyword>
<feature type="transmembrane region" description="Helical" evidence="1">
    <location>
        <begin position="12"/>
        <end position="32"/>
    </location>
</feature>
<accession>A0A4R3T7K2</accession>